<accession>A0A9P3CT80</accession>
<dbReference type="Gene3D" id="1.10.630.10">
    <property type="entry name" value="Cytochrome P450"/>
    <property type="match status" value="1"/>
</dbReference>
<dbReference type="InterPro" id="IPR050121">
    <property type="entry name" value="Cytochrome_P450_monoxygenase"/>
</dbReference>
<dbReference type="GeneID" id="68296819"/>
<dbReference type="GO" id="GO:0005506">
    <property type="term" value="F:iron ion binding"/>
    <property type="evidence" value="ECO:0007669"/>
    <property type="project" value="InterPro"/>
</dbReference>
<dbReference type="InterPro" id="IPR036396">
    <property type="entry name" value="Cyt_P450_sf"/>
</dbReference>
<protein>
    <recommendedName>
        <fullName evidence="9">Pisatin demethylase</fullName>
    </recommendedName>
</protein>
<feature type="transmembrane region" description="Helical" evidence="6">
    <location>
        <begin position="15"/>
        <end position="34"/>
    </location>
</feature>
<proteinExistence type="inferred from homology"/>
<dbReference type="SUPFAM" id="SSF48264">
    <property type="entry name" value="Cytochrome P450"/>
    <property type="match status" value="1"/>
</dbReference>
<evidence type="ECO:0000256" key="3">
    <source>
        <dbReference type="ARBA" id="ARBA00023004"/>
    </source>
</evidence>
<dbReference type="PRINTS" id="PR00385">
    <property type="entry name" value="P450"/>
</dbReference>
<gene>
    <name evidence="7" type="ORF">CKM354_001124400</name>
</gene>
<organism evidence="7 8">
    <name type="scientific">Cercospora kikuchii</name>
    <dbReference type="NCBI Taxonomy" id="84275"/>
    <lineage>
        <taxon>Eukaryota</taxon>
        <taxon>Fungi</taxon>
        <taxon>Dikarya</taxon>
        <taxon>Ascomycota</taxon>
        <taxon>Pezizomycotina</taxon>
        <taxon>Dothideomycetes</taxon>
        <taxon>Dothideomycetidae</taxon>
        <taxon>Mycosphaerellales</taxon>
        <taxon>Mycosphaerellaceae</taxon>
        <taxon>Cercospora</taxon>
    </lineage>
</organism>
<comment type="cofactor">
    <cofactor evidence="1 4">
        <name>heme</name>
        <dbReference type="ChEBI" id="CHEBI:30413"/>
    </cofactor>
</comment>
<evidence type="ECO:0000313" key="8">
    <source>
        <dbReference type="Proteomes" id="UP000825890"/>
    </source>
</evidence>
<dbReference type="PANTHER" id="PTHR24305:SF190">
    <property type="entry name" value="P450, PUTATIVE (EUROFUNG)-RELATED"/>
    <property type="match status" value="1"/>
</dbReference>
<dbReference type="OrthoDB" id="3934656at2759"/>
<dbReference type="Proteomes" id="UP000825890">
    <property type="component" value="Unassembled WGS sequence"/>
</dbReference>
<dbReference type="GO" id="GO:0004497">
    <property type="term" value="F:monooxygenase activity"/>
    <property type="evidence" value="ECO:0007669"/>
    <property type="project" value="UniProtKB-KW"/>
</dbReference>
<dbReference type="PROSITE" id="PS00086">
    <property type="entry name" value="CYTOCHROME_P450"/>
    <property type="match status" value="1"/>
</dbReference>
<keyword evidence="6" id="KW-1133">Transmembrane helix</keyword>
<dbReference type="EMBL" id="BOLY01000008">
    <property type="protein sequence ID" value="GIZ48171.1"/>
    <property type="molecule type" value="Genomic_DNA"/>
</dbReference>
<comment type="caution">
    <text evidence="7">The sequence shown here is derived from an EMBL/GenBank/DDBJ whole genome shotgun (WGS) entry which is preliminary data.</text>
</comment>
<reference evidence="7 8" key="1">
    <citation type="submission" date="2021-01" db="EMBL/GenBank/DDBJ databases">
        <title>Cercospora kikuchii MAFF 305040 whole genome shotgun sequence.</title>
        <authorList>
            <person name="Kashiwa T."/>
            <person name="Suzuki T."/>
        </authorList>
    </citation>
    <scope>NUCLEOTIDE SEQUENCE [LARGE SCALE GENOMIC DNA]</scope>
    <source>
        <strain evidence="7 8">MAFF 305040</strain>
    </source>
</reference>
<keyword evidence="4 5" id="KW-0349">Heme</keyword>
<name>A0A9P3CT80_9PEZI</name>
<evidence type="ECO:0000256" key="1">
    <source>
        <dbReference type="ARBA" id="ARBA00001971"/>
    </source>
</evidence>
<evidence type="ECO:0000256" key="4">
    <source>
        <dbReference type="PIRSR" id="PIRSR602401-1"/>
    </source>
</evidence>
<dbReference type="InterPro" id="IPR002401">
    <property type="entry name" value="Cyt_P450_E_grp-I"/>
</dbReference>
<dbReference type="Pfam" id="PF00067">
    <property type="entry name" value="p450"/>
    <property type="match status" value="1"/>
</dbReference>
<evidence type="ECO:0000256" key="6">
    <source>
        <dbReference type="SAM" id="Phobius"/>
    </source>
</evidence>
<dbReference type="InterPro" id="IPR001128">
    <property type="entry name" value="Cyt_P450"/>
</dbReference>
<sequence>MDCTTTAEGTSSRGLYLQLVLGAVFLYYIARPIIFAVTDPLRKIPGATTARFTKLWLARQYVKGDFHRTNRRLHAKYGPIVRIAPGYYSIDDFDAAKLLYGHGTKFVKSDWYNTWGQLSWTNTFNERDPHIHAQQRRKLASSYAMSALLAYESGVDQCRDILEQSLMSKAEMSASINVPRFAQYMAFDVICQISFNKIPGFIAREKDVDGCIETLDTGLFANSVGGLYPSFHRAVLQTFQFLRLPNPMTRHLLRWVNDEIERRRREKASGGNFNSTSSDMVSTLLSAAEDQSGRITDGEVMRAAMTNVFAGSDTTSIALTSILFHLYQSPRHLERLRSELEEAIQNKTASENITFQEAQKLPFLQAIIKEGMRVFPSVALPMPRVVPAEGCNIAGVDFPPGTIVGINPWVAHANKDVFGSDAESFEPDRWLGEKSSMQDAYNLTFGAGSRTCLGKNISLLEISKIVPMIVRRFDLNFEDVTELEGLNRWFVKADKVFARVSFASK</sequence>
<dbReference type="CDD" id="cd11060">
    <property type="entry name" value="CYP57A1-like"/>
    <property type="match status" value="1"/>
</dbReference>
<keyword evidence="8" id="KW-1185">Reference proteome</keyword>
<dbReference type="PANTHER" id="PTHR24305">
    <property type="entry name" value="CYTOCHROME P450"/>
    <property type="match status" value="1"/>
</dbReference>
<keyword evidence="5" id="KW-0560">Oxidoreductase</keyword>
<dbReference type="RefSeq" id="XP_044662658.1">
    <property type="nucleotide sequence ID" value="XM_044806723.1"/>
</dbReference>
<dbReference type="GO" id="GO:0016705">
    <property type="term" value="F:oxidoreductase activity, acting on paired donors, with incorporation or reduction of molecular oxygen"/>
    <property type="evidence" value="ECO:0007669"/>
    <property type="project" value="InterPro"/>
</dbReference>
<keyword evidence="2 4" id="KW-0479">Metal-binding</keyword>
<evidence type="ECO:0000313" key="7">
    <source>
        <dbReference type="EMBL" id="GIZ48171.1"/>
    </source>
</evidence>
<keyword evidence="6" id="KW-0472">Membrane</keyword>
<feature type="binding site" description="axial binding residue" evidence="4">
    <location>
        <position position="452"/>
    </location>
    <ligand>
        <name>heme</name>
        <dbReference type="ChEBI" id="CHEBI:30413"/>
    </ligand>
    <ligandPart>
        <name>Fe</name>
        <dbReference type="ChEBI" id="CHEBI:18248"/>
    </ligandPart>
</feature>
<dbReference type="PRINTS" id="PR00463">
    <property type="entry name" value="EP450I"/>
</dbReference>
<keyword evidence="5" id="KW-0503">Monooxygenase</keyword>
<keyword evidence="6" id="KW-0812">Transmembrane</keyword>
<evidence type="ECO:0000256" key="5">
    <source>
        <dbReference type="RuleBase" id="RU000461"/>
    </source>
</evidence>
<dbReference type="AlphaFoldDB" id="A0A9P3CT80"/>
<evidence type="ECO:0008006" key="9">
    <source>
        <dbReference type="Google" id="ProtNLM"/>
    </source>
</evidence>
<dbReference type="GO" id="GO:0020037">
    <property type="term" value="F:heme binding"/>
    <property type="evidence" value="ECO:0007669"/>
    <property type="project" value="InterPro"/>
</dbReference>
<keyword evidence="3 4" id="KW-0408">Iron</keyword>
<dbReference type="InterPro" id="IPR017972">
    <property type="entry name" value="Cyt_P450_CS"/>
</dbReference>
<evidence type="ECO:0000256" key="2">
    <source>
        <dbReference type="ARBA" id="ARBA00022723"/>
    </source>
</evidence>
<comment type="similarity">
    <text evidence="5">Belongs to the cytochrome P450 family.</text>
</comment>